<proteinExistence type="predicted"/>
<dbReference type="PANTHER" id="PTHR37422:SF13">
    <property type="entry name" value="LIPOPOLYSACCHARIDE BIOSYNTHESIS PROTEIN PA4999-RELATED"/>
    <property type="match status" value="1"/>
</dbReference>
<evidence type="ECO:0000313" key="7">
    <source>
        <dbReference type="EMBL" id="TKS56384.1"/>
    </source>
</evidence>
<evidence type="ECO:0000313" key="8">
    <source>
        <dbReference type="Proteomes" id="UP000306552"/>
    </source>
</evidence>
<name>A0A4U5TSI1_9FLAO</name>
<feature type="transmembrane region" description="Helical" evidence="5">
    <location>
        <begin position="20"/>
        <end position="39"/>
    </location>
</feature>
<evidence type="ECO:0000256" key="1">
    <source>
        <dbReference type="ARBA" id="ARBA00004141"/>
    </source>
</evidence>
<comment type="subcellular location">
    <subcellularLocation>
        <location evidence="1">Membrane</location>
        <topology evidence="1">Multi-pass membrane protein</topology>
    </subcellularLocation>
</comment>
<dbReference type="GO" id="GO:0016020">
    <property type="term" value="C:membrane"/>
    <property type="evidence" value="ECO:0007669"/>
    <property type="project" value="UniProtKB-SubCell"/>
</dbReference>
<gene>
    <name evidence="7" type="ORF">FCN74_04905</name>
</gene>
<evidence type="ECO:0000256" key="2">
    <source>
        <dbReference type="ARBA" id="ARBA00022692"/>
    </source>
</evidence>
<dbReference type="AlphaFoldDB" id="A0A4U5TSI1"/>
<dbReference type="GO" id="GO:0016874">
    <property type="term" value="F:ligase activity"/>
    <property type="evidence" value="ECO:0007669"/>
    <property type="project" value="UniProtKB-KW"/>
</dbReference>
<dbReference type="OrthoDB" id="1118890at2"/>
<keyword evidence="3 5" id="KW-1133">Transmembrane helix</keyword>
<keyword evidence="2 5" id="KW-0812">Transmembrane</keyword>
<evidence type="ECO:0000259" key="6">
    <source>
        <dbReference type="Pfam" id="PF04932"/>
    </source>
</evidence>
<evidence type="ECO:0000256" key="3">
    <source>
        <dbReference type="ARBA" id="ARBA00022989"/>
    </source>
</evidence>
<evidence type="ECO:0000256" key="4">
    <source>
        <dbReference type="ARBA" id="ARBA00023136"/>
    </source>
</evidence>
<dbReference type="InterPro" id="IPR051533">
    <property type="entry name" value="WaaL-like"/>
</dbReference>
<dbReference type="Proteomes" id="UP000306552">
    <property type="component" value="Unassembled WGS sequence"/>
</dbReference>
<dbReference type="EMBL" id="SWMU01000002">
    <property type="protein sequence ID" value="TKS56384.1"/>
    <property type="molecule type" value="Genomic_DNA"/>
</dbReference>
<organism evidence="7 8">
    <name type="scientific">Mesohalobacter halotolerans</name>
    <dbReference type="NCBI Taxonomy" id="1883405"/>
    <lineage>
        <taxon>Bacteria</taxon>
        <taxon>Pseudomonadati</taxon>
        <taxon>Bacteroidota</taxon>
        <taxon>Flavobacteriia</taxon>
        <taxon>Flavobacteriales</taxon>
        <taxon>Flavobacteriaceae</taxon>
        <taxon>Mesohalobacter</taxon>
    </lineage>
</organism>
<accession>A0A4U5TSI1</accession>
<feature type="domain" description="O-antigen ligase-related" evidence="6">
    <location>
        <begin position="4"/>
        <end position="147"/>
    </location>
</feature>
<protein>
    <submittedName>
        <fullName evidence="7">O-antigen ligase family protein</fullName>
    </submittedName>
</protein>
<keyword evidence="8" id="KW-1185">Reference proteome</keyword>
<dbReference type="InterPro" id="IPR007016">
    <property type="entry name" value="O-antigen_ligase-rel_domated"/>
</dbReference>
<dbReference type="PANTHER" id="PTHR37422">
    <property type="entry name" value="TEICHURONIC ACID BIOSYNTHESIS PROTEIN TUAE"/>
    <property type="match status" value="1"/>
</dbReference>
<comment type="caution">
    <text evidence="7">The sequence shown here is derived from an EMBL/GenBank/DDBJ whole genome shotgun (WGS) entry which is preliminary data.</text>
</comment>
<dbReference type="Pfam" id="PF04932">
    <property type="entry name" value="Wzy_C"/>
    <property type="match status" value="1"/>
</dbReference>
<reference evidence="7 8" key="1">
    <citation type="submission" date="2019-04" db="EMBL/GenBank/DDBJ databases">
        <title>Psychroflexus halotolerans sp. nov., isolated from a marine solar saltern.</title>
        <authorList>
            <person name="Feng X."/>
        </authorList>
    </citation>
    <scope>NUCLEOTIDE SEQUENCE [LARGE SCALE GENOMIC DNA]</scope>
    <source>
        <strain evidence="7 8">WDS2C27</strain>
    </source>
</reference>
<keyword evidence="4 5" id="KW-0472">Membrane</keyword>
<evidence type="ECO:0000256" key="5">
    <source>
        <dbReference type="SAM" id="Phobius"/>
    </source>
</evidence>
<sequence>MYGVLAFFSFRALATLSRGGVFTAVFMSVFFMVSFFRYATPSAKAKGTAKVIAIGISAIAVWSITLIATNNMLYNKYTDRNASGKKQGDITTGRVEIAKTEFEAFEQNPIFGIGVGMGKFFRAKTEGIRAASHNEVTRLVSEHGLWVF</sequence>
<keyword evidence="7" id="KW-0436">Ligase</keyword>
<feature type="transmembrane region" description="Helical" evidence="5">
    <location>
        <begin position="51"/>
        <end position="74"/>
    </location>
</feature>